<dbReference type="Pfam" id="PF12186">
    <property type="entry name" value="AcylCoA_dehyd_C"/>
    <property type="match status" value="1"/>
</dbReference>
<feature type="domain" description="Acyl-CoA dehydrogenase/oxidase N-terminal" evidence="8">
    <location>
        <begin position="92"/>
        <end position="169"/>
    </location>
</feature>
<dbReference type="PANTHER" id="PTHR42803:SF1">
    <property type="entry name" value="BROAD-SPECIFICITY LINEAR ACYL-COA DEHYDROGENASE FADE5"/>
    <property type="match status" value="1"/>
</dbReference>
<dbReference type="InterPro" id="IPR009100">
    <property type="entry name" value="AcylCoA_DH/oxidase_NM_dom_sf"/>
</dbReference>
<comment type="similarity">
    <text evidence="2 5">Belongs to the acyl-CoA dehydrogenase family.</text>
</comment>
<dbReference type="InterPro" id="IPR052166">
    <property type="entry name" value="Diverse_Acyl-CoA_DH"/>
</dbReference>
<evidence type="ECO:0000313" key="11">
    <source>
        <dbReference type="Proteomes" id="UP000283387"/>
    </source>
</evidence>
<dbReference type="InterPro" id="IPR036797">
    <property type="entry name" value="Acyl-CoA_dehydrogenase_C_sf"/>
</dbReference>
<evidence type="ECO:0008006" key="12">
    <source>
        <dbReference type="Google" id="ProtNLM"/>
    </source>
</evidence>
<dbReference type="InterPro" id="IPR009075">
    <property type="entry name" value="AcylCo_DH/oxidase_C"/>
</dbReference>
<feature type="domain" description="Acyl-CoA dehydrogenase/oxidase C-terminal" evidence="6">
    <location>
        <begin position="283"/>
        <end position="444"/>
    </location>
</feature>
<sequence>MANYYNDNKELRFHLFHPLMEKIVKLKERNFTEKGDFDFAPMDHEDAMDNFDKVLEVVGEICGDIVGPNAESIDAEGPQVVDGHVVYARGTAENIEALNKAGLMGMSLPRKYGGLNFPIVPYIMAADIVSRADAGFVNIWGLQDCAETINEFASEEQKEKYLTRVCHGETMAMDLTEPDAGSDLQAVQLKATFDEKSGKWILNGVKRFITNGDGHISLVLARSEPGTKDGRGLSMFIYDKNDGGVTVRRIEHKMGIIGSPTCELVFKDAPAELVGSRKMGLIKYVMALMNGARLGIAAQSVGVAEAAYRESIDYARERMQFGKAIMRFPAVYEMLATMKAKLDASRTLLYETARFVDVYKTYTHISEERKLEKDERDEMKKYQKLADFYTPLAKGLSSEFCNQLAYDAVQIHGGSGFMKDYPVERIYRDARITSIYEGTTQLQVVAAIRGVTTGAYLEQIRVYEAEKVSPELEHLRRQLIILTDEYEHAVNRVLSMDDNEFIDFHARRMVEMAGYIIMSYLLLLDSNRDQMFLKSAKNFLRLAKAQVKAHAEFIRTSELADLGTYKYEME</sequence>
<feature type="domain" description="Acyl-CoA dehydrogenase C-terminal" evidence="9">
    <location>
        <begin position="452"/>
        <end position="561"/>
    </location>
</feature>
<evidence type="ECO:0000259" key="7">
    <source>
        <dbReference type="Pfam" id="PF02770"/>
    </source>
</evidence>
<dbReference type="Proteomes" id="UP000283387">
    <property type="component" value="Unassembled WGS sequence"/>
</dbReference>
<comment type="cofactor">
    <cofactor evidence="1 5">
        <name>FAD</name>
        <dbReference type="ChEBI" id="CHEBI:57692"/>
    </cofactor>
</comment>
<dbReference type="InterPro" id="IPR036250">
    <property type="entry name" value="AcylCo_DH-like_C"/>
</dbReference>
<evidence type="ECO:0000313" key="10">
    <source>
        <dbReference type="EMBL" id="RKD87976.1"/>
    </source>
</evidence>
<dbReference type="SUPFAM" id="SSF47203">
    <property type="entry name" value="Acyl-CoA dehydrogenase C-terminal domain-like"/>
    <property type="match status" value="1"/>
</dbReference>
<evidence type="ECO:0000256" key="3">
    <source>
        <dbReference type="ARBA" id="ARBA00022630"/>
    </source>
</evidence>
<dbReference type="GO" id="GO:0050660">
    <property type="term" value="F:flavin adenine dinucleotide binding"/>
    <property type="evidence" value="ECO:0007669"/>
    <property type="project" value="InterPro"/>
</dbReference>
<accession>A0A419VXP1</accession>
<protein>
    <recommendedName>
        <fullName evidence="12">Alkylation response protein AidB-like acyl-CoA dehydrogenase</fullName>
    </recommendedName>
</protein>
<dbReference type="Gene3D" id="1.20.120.470">
    <property type="entry name" value="Acyl-CoA dehydrogenase, C-terminal domain"/>
    <property type="match status" value="1"/>
</dbReference>
<dbReference type="AlphaFoldDB" id="A0A419VXP1"/>
<dbReference type="InterPro" id="IPR006089">
    <property type="entry name" value="Acyl-CoA_DH_CS"/>
</dbReference>
<dbReference type="InterPro" id="IPR037069">
    <property type="entry name" value="AcylCoA_DH/ox_N_sf"/>
</dbReference>
<evidence type="ECO:0000256" key="5">
    <source>
        <dbReference type="RuleBase" id="RU362125"/>
    </source>
</evidence>
<evidence type="ECO:0000259" key="9">
    <source>
        <dbReference type="Pfam" id="PF12186"/>
    </source>
</evidence>
<dbReference type="InterPro" id="IPR046373">
    <property type="entry name" value="Acyl-CoA_Oxase/DH_mid-dom_sf"/>
</dbReference>
<dbReference type="PANTHER" id="PTHR42803">
    <property type="entry name" value="ACYL-COA DEHYDROGENASE"/>
    <property type="match status" value="1"/>
</dbReference>
<dbReference type="InterPro" id="IPR020964">
    <property type="entry name" value="Acyl-CoA_dehydrogenase_C"/>
</dbReference>
<dbReference type="SUPFAM" id="SSF158494">
    <property type="entry name" value="PG0775 C-terminal domain-like"/>
    <property type="match status" value="1"/>
</dbReference>
<dbReference type="Pfam" id="PF02771">
    <property type="entry name" value="Acyl-CoA_dh_N"/>
    <property type="match status" value="1"/>
</dbReference>
<dbReference type="Gene3D" id="2.40.110.10">
    <property type="entry name" value="Butyryl-CoA Dehydrogenase, subunit A, domain 2"/>
    <property type="match status" value="1"/>
</dbReference>
<dbReference type="GO" id="GO:0003995">
    <property type="term" value="F:acyl-CoA dehydrogenase activity"/>
    <property type="evidence" value="ECO:0007669"/>
    <property type="project" value="InterPro"/>
</dbReference>
<keyword evidence="3 5" id="KW-0285">Flavoprotein</keyword>
<evidence type="ECO:0000259" key="8">
    <source>
        <dbReference type="Pfam" id="PF02771"/>
    </source>
</evidence>
<dbReference type="RefSeq" id="WP_120274988.1">
    <property type="nucleotide sequence ID" value="NZ_RAPN01000003.1"/>
</dbReference>
<dbReference type="InterPro" id="IPR013786">
    <property type="entry name" value="AcylCoA_DH/ox_N"/>
</dbReference>
<dbReference type="OrthoDB" id="9802867at2"/>
<gene>
    <name evidence="10" type="ORF">BC643_3988</name>
</gene>
<feature type="domain" description="Acyl-CoA oxidase/dehydrogenase middle" evidence="7">
    <location>
        <begin position="172"/>
        <end position="268"/>
    </location>
</feature>
<keyword evidence="5" id="KW-0560">Oxidoreductase</keyword>
<dbReference type="SUPFAM" id="SSF56645">
    <property type="entry name" value="Acyl-CoA dehydrogenase NM domain-like"/>
    <property type="match status" value="1"/>
</dbReference>
<comment type="caution">
    <text evidence="10">The sequence shown here is derived from an EMBL/GenBank/DDBJ whole genome shotgun (WGS) entry which is preliminary data.</text>
</comment>
<evidence type="ECO:0000256" key="4">
    <source>
        <dbReference type="ARBA" id="ARBA00022827"/>
    </source>
</evidence>
<dbReference type="Pfam" id="PF00441">
    <property type="entry name" value="Acyl-CoA_dh_1"/>
    <property type="match status" value="1"/>
</dbReference>
<dbReference type="Pfam" id="PF02770">
    <property type="entry name" value="Acyl-CoA_dh_M"/>
    <property type="match status" value="1"/>
</dbReference>
<dbReference type="Gene3D" id="1.10.540.10">
    <property type="entry name" value="Acyl-CoA dehydrogenase/oxidase, N-terminal domain"/>
    <property type="match status" value="1"/>
</dbReference>
<name>A0A419VXP1_9BACT</name>
<dbReference type="PROSITE" id="PS00073">
    <property type="entry name" value="ACYL_COA_DH_2"/>
    <property type="match status" value="1"/>
</dbReference>
<dbReference type="EMBL" id="RAPN01000003">
    <property type="protein sequence ID" value="RKD87976.1"/>
    <property type="molecule type" value="Genomic_DNA"/>
</dbReference>
<keyword evidence="11" id="KW-1185">Reference proteome</keyword>
<evidence type="ECO:0000259" key="6">
    <source>
        <dbReference type="Pfam" id="PF00441"/>
    </source>
</evidence>
<proteinExistence type="inferred from homology"/>
<dbReference type="Gene3D" id="1.20.140.10">
    <property type="entry name" value="Butyryl-CoA Dehydrogenase, subunit A, domain 3"/>
    <property type="match status" value="1"/>
</dbReference>
<evidence type="ECO:0000256" key="2">
    <source>
        <dbReference type="ARBA" id="ARBA00009347"/>
    </source>
</evidence>
<reference evidence="10 11" key="1">
    <citation type="submission" date="2018-09" db="EMBL/GenBank/DDBJ databases">
        <title>Genomic Encyclopedia of Archaeal and Bacterial Type Strains, Phase II (KMG-II): from individual species to whole genera.</title>
        <authorList>
            <person name="Goeker M."/>
        </authorList>
    </citation>
    <scope>NUCLEOTIDE SEQUENCE [LARGE SCALE GENOMIC DNA]</scope>
    <source>
        <strain evidence="10 11">DSM 27148</strain>
    </source>
</reference>
<keyword evidence="4 5" id="KW-0274">FAD</keyword>
<organism evidence="10 11">
    <name type="scientific">Mangrovibacterium diazotrophicum</name>
    <dbReference type="NCBI Taxonomy" id="1261403"/>
    <lineage>
        <taxon>Bacteria</taxon>
        <taxon>Pseudomonadati</taxon>
        <taxon>Bacteroidota</taxon>
        <taxon>Bacteroidia</taxon>
        <taxon>Marinilabiliales</taxon>
        <taxon>Prolixibacteraceae</taxon>
        <taxon>Mangrovibacterium</taxon>
    </lineage>
</organism>
<dbReference type="InterPro" id="IPR006091">
    <property type="entry name" value="Acyl-CoA_Oxase/DH_mid-dom"/>
</dbReference>
<evidence type="ECO:0000256" key="1">
    <source>
        <dbReference type="ARBA" id="ARBA00001974"/>
    </source>
</evidence>